<comment type="caution">
    <text evidence="2">The sequence shown here is derived from an EMBL/GenBank/DDBJ whole genome shotgun (WGS) entry which is preliminary data.</text>
</comment>
<accession>A0AAN8RWU5</accession>
<evidence type="ECO:0000313" key="2">
    <source>
        <dbReference type="EMBL" id="KAK6629348.1"/>
    </source>
</evidence>
<feature type="compositionally biased region" description="Polar residues" evidence="1">
    <location>
        <begin position="19"/>
        <end position="40"/>
    </location>
</feature>
<feature type="compositionally biased region" description="Basic and acidic residues" evidence="1">
    <location>
        <begin position="41"/>
        <end position="52"/>
    </location>
</feature>
<feature type="compositionally biased region" description="Basic and acidic residues" evidence="1">
    <location>
        <begin position="99"/>
        <end position="112"/>
    </location>
</feature>
<sequence length="112" mass="12681">MTTLDLIASLKRNSSFRCETTSENSIFSKSKAANNSVTNRTSEEETGNERQKQNPTSRVAQVYPETPGITEQKNLREPLKADFHNSGIGRGNLLFDLLHPQDEKDRNEWRAS</sequence>
<dbReference type="EMBL" id="JAWJWE010000036">
    <property type="protein sequence ID" value="KAK6629348.1"/>
    <property type="molecule type" value="Genomic_DNA"/>
</dbReference>
<feature type="region of interest" description="Disordered" evidence="1">
    <location>
        <begin position="82"/>
        <end position="112"/>
    </location>
</feature>
<reference evidence="2 3" key="1">
    <citation type="submission" date="2023-10" db="EMBL/GenBank/DDBJ databases">
        <title>Genomes of two closely related lineages of the louse Polyplax serrata with different host specificities.</title>
        <authorList>
            <person name="Martinu J."/>
            <person name="Tarabai H."/>
            <person name="Stefka J."/>
            <person name="Hypsa V."/>
        </authorList>
    </citation>
    <scope>NUCLEOTIDE SEQUENCE [LARGE SCALE GENOMIC DNA]</scope>
    <source>
        <strain evidence="2">HR10_N</strain>
    </source>
</reference>
<evidence type="ECO:0000313" key="3">
    <source>
        <dbReference type="Proteomes" id="UP001372834"/>
    </source>
</evidence>
<proteinExistence type="predicted"/>
<organism evidence="2 3">
    <name type="scientific">Polyplax serrata</name>
    <name type="common">Common mouse louse</name>
    <dbReference type="NCBI Taxonomy" id="468196"/>
    <lineage>
        <taxon>Eukaryota</taxon>
        <taxon>Metazoa</taxon>
        <taxon>Ecdysozoa</taxon>
        <taxon>Arthropoda</taxon>
        <taxon>Hexapoda</taxon>
        <taxon>Insecta</taxon>
        <taxon>Pterygota</taxon>
        <taxon>Neoptera</taxon>
        <taxon>Paraneoptera</taxon>
        <taxon>Psocodea</taxon>
        <taxon>Troctomorpha</taxon>
        <taxon>Phthiraptera</taxon>
        <taxon>Anoplura</taxon>
        <taxon>Polyplacidae</taxon>
        <taxon>Polyplax</taxon>
    </lineage>
</organism>
<protein>
    <submittedName>
        <fullName evidence="2">Uncharacterized protein</fullName>
    </submittedName>
</protein>
<dbReference type="Proteomes" id="UP001372834">
    <property type="component" value="Unassembled WGS sequence"/>
</dbReference>
<evidence type="ECO:0000256" key="1">
    <source>
        <dbReference type="SAM" id="MobiDB-lite"/>
    </source>
</evidence>
<feature type="region of interest" description="Disordered" evidence="1">
    <location>
        <begin position="19"/>
        <end position="61"/>
    </location>
</feature>
<dbReference type="AlphaFoldDB" id="A0AAN8RWU5"/>
<name>A0AAN8RWU5_POLSC</name>
<gene>
    <name evidence="2" type="ORF">RUM43_003165</name>
</gene>